<dbReference type="PANTHER" id="PTHR30573:SF0">
    <property type="entry name" value="QUINOLINATE SYNTHASE, CHLOROPLASTIC"/>
    <property type="match status" value="1"/>
</dbReference>
<evidence type="ECO:0000256" key="2">
    <source>
        <dbReference type="ARBA" id="ARBA00005065"/>
    </source>
</evidence>
<dbReference type="EC" id="2.5.1.72" evidence="3 10"/>
<protein>
    <recommendedName>
        <fullName evidence="3 10">Quinolinate synthase</fullName>
        <ecNumber evidence="3 10">2.5.1.72</ecNumber>
    </recommendedName>
</protein>
<gene>
    <name evidence="11" type="ORF">IO99_11135</name>
</gene>
<evidence type="ECO:0000256" key="9">
    <source>
        <dbReference type="ARBA" id="ARBA00023014"/>
    </source>
</evidence>
<dbReference type="PANTHER" id="PTHR30573">
    <property type="entry name" value="QUINOLINATE SYNTHETASE A"/>
    <property type="match status" value="1"/>
</dbReference>
<dbReference type="NCBIfam" id="NF006878">
    <property type="entry name" value="PRK09375.1-2"/>
    <property type="match status" value="1"/>
</dbReference>
<evidence type="ECO:0000256" key="8">
    <source>
        <dbReference type="ARBA" id="ARBA00023004"/>
    </source>
</evidence>
<dbReference type="GO" id="GO:0008987">
    <property type="term" value="F:quinolinate synthetase A activity"/>
    <property type="evidence" value="ECO:0007669"/>
    <property type="project" value="UniProtKB-UniRule"/>
</dbReference>
<dbReference type="eggNOG" id="COG0379">
    <property type="taxonomic scope" value="Bacteria"/>
</dbReference>
<proteinExistence type="predicted"/>
<evidence type="ECO:0000256" key="4">
    <source>
        <dbReference type="ARBA" id="ARBA00022485"/>
    </source>
</evidence>
<dbReference type="Proteomes" id="UP000028542">
    <property type="component" value="Unassembled WGS sequence"/>
</dbReference>
<dbReference type="Pfam" id="PF02445">
    <property type="entry name" value="NadA"/>
    <property type="match status" value="1"/>
</dbReference>
<evidence type="ECO:0000256" key="1">
    <source>
        <dbReference type="ARBA" id="ARBA00001966"/>
    </source>
</evidence>
<keyword evidence="4" id="KW-0004">4Fe-4S</keyword>
<evidence type="ECO:0000256" key="10">
    <source>
        <dbReference type="NCBIfam" id="TIGR00550"/>
    </source>
</evidence>
<keyword evidence="7" id="KW-0479">Metal-binding</keyword>
<evidence type="ECO:0000313" key="12">
    <source>
        <dbReference type="Proteomes" id="UP000028542"/>
    </source>
</evidence>
<evidence type="ECO:0000256" key="3">
    <source>
        <dbReference type="ARBA" id="ARBA00012669"/>
    </source>
</evidence>
<dbReference type="GO" id="GO:0034628">
    <property type="term" value="P:'de novo' NAD+ biosynthetic process from L-aspartate"/>
    <property type="evidence" value="ECO:0007669"/>
    <property type="project" value="TreeGrafter"/>
</dbReference>
<dbReference type="GO" id="GO:0051539">
    <property type="term" value="F:4 iron, 4 sulfur cluster binding"/>
    <property type="evidence" value="ECO:0007669"/>
    <property type="project" value="UniProtKB-KW"/>
</dbReference>
<reference evidence="11 12" key="1">
    <citation type="submission" date="2014-07" db="EMBL/GenBank/DDBJ databases">
        <title>Draft genome of Clostridium sulfidigenes 113A isolated from sediments associated with methane hydrate from Krishna Godavari basin.</title>
        <authorList>
            <person name="Honkalas V.S."/>
            <person name="Dabir A.P."/>
            <person name="Arora P."/>
            <person name="Dhakephalkar P.K."/>
        </authorList>
    </citation>
    <scope>NUCLEOTIDE SEQUENCE [LARGE SCALE GENOMIC DNA]</scope>
    <source>
        <strain evidence="11 12">113A</strain>
    </source>
</reference>
<keyword evidence="12" id="KW-1185">Reference proteome</keyword>
<evidence type="ECO:0000256" key="6">
    <source>
        <dbReference type="ARBA" id="ARBA00022679"/>
    </source>
</evidence>
<comment type="cofactor">
    <cofactor evidence="1">
        <name>[4Fe-4S] cluster</name>
        <dbReference type="ChEBI" id="CHEBI:49883"/>
    </cofactor>
</comment>
<name>A0A084JAU9_9CLOT</name>
<dbReference type="InterPro" id="IPR036094">
    <property type="entry name" value="NadA_sf"/>
</dbReference>
<dbReference type="UniPathway" id="UPA00253">
    <property type="reaction ID" value="UER00327"/>
</dbReference>
<keyword evidence="5" id="KW-0662">Pyridine nucleotide biosynthesis</keyword>
<dbReference type="EMBL" id="JPMD01000026">
    <property type="protein sequence ID" value="KEZ86083.1"/>
    <property type="molecule type" value="Genomic_DNA"/>
</dbReference>
<comment type="caution">
    <text evidence="11">The sequence shown here is derived from an EMBL/GenBank/DDBJ whole genome shotgun (WGS) entry which is preliminary data.</text>
</comment>
<dbReference type="AlphaFoldDB" id="A0A084JAU9"/>
<keyword evidence="6" id="KW-0808">Transferase</keyword>
<dbReference type="NCBIfam" id="TIGR00550">
    <property type="entry name" value="nadA"/>
    <property type="match status" value="1"/>
</dbReference>
<dbReference type="SUPFAM" id="SSF142754">
    <property type="entry name" value="NadA-like"/>
    <property type="match status" value="1"/>
</dbReference>
<dbReference type="GO" id="GO:0046872">
    <property type="term" value="F:metal ion binding"/>
    <property type="evidence" value="ECO:0007669"/>
    <property type="project" value="UniProtKB-KW"/>
</dbReference>
<keyword evidence="8" id="KW-0408">Iron</keyword>
<dbReference type="InterPro" id="IPR003473">
    <property type="entry name" value="NadA"/>
</dbReference>
<organism evidence="11 12">
    <name type="scientific">Clostridium sulfidigenes</name>
    <dbReference type="NCBI Taxonomy" id="318464"/>
    <lineage>
        <taxon>Bacteria</taxon>
        <taxon>Bacillati</taxon>
        <taxon>Bacillota</taxon>
        <taxon>Clostridia</taxon>
        <taxon>Eubacteriales</taxon>
        <taxon>Clostridiaceae</taxon>
        <taxon>Clostridium</taxon>
    </lineage>
</organism>
<keyword evidence="9" id="KW-0411">Iron-sulfur</keyword>
<dbReference type="RefSeq" id="WP_035133222.1">
    <property type="nucleotide sequence ID" value="NZ_JPMD01000026.1"/>
</dbReference>
<evidence type="ECO:0000256" key="5">
    <source>
        <dbReference type="ARBA" id="ARBA00022642"/>
    </source>
</evidence>
<evidence type="ECO:0000313" key="11">
    <source>
        <dbReference type="EMBL" id="KEZ86083.1"/>
    </source>
</evidence>
<dbReference type="GO" id="GO:0005829">
    <property type="term" value="C:cytosol"/>
    <property type="evidence" value="ECO:0007669"/>
    <property type="project" value="TreeGrafter"/>
</dbReference>
<sequence>MGLKEDILKLKKEKNALVLAHLYEKAEIQEVADIVGDSYFLSKKAMESSKDIIVFCGVKFMAESAKILSPNKRILIPVNDTTCPMADMATVDKLKAMKLRNPKAKVVTYINSNGDIKALSDVCVTSSSAKAILNNIEEEEIIFLPDRNLGSYLQENIQNKKFILYDGFCPVHERVEEEEVLTLKNRYPNFKVLVHPECSKKVRDLGDFIGSTSEIIDYSVQDGTNGFIVVTEEGVLYQMKEKSPNKTFIPIDNGMICPNMKKISMKDLYNCLINEEFEVHIEEELRLKAHKSLENMHLLSNK</sequence>
<dbReference type="STRING" id="318464.IO99_11135"/>
<dbReference type="Gene3D" id="3.40.50.10800">
    <property type="entry name" value="NadA-like"/>
    <property type="match status" value="3"/>
</dbReference>
<comment type="pathway">
    <text evidence="2">Cofactor biosynthesis; NAD(+) biosynthesis; quinolinate from iminoaspartate: step 1/1.</text>
</comment>
<accession>A0A084JAU9</accession>
<evidence type="ECO:0000256" key="7">
    <source>
        <dbReference type="ARBA" id="ARBA00022723"/>
    </source>
</evidence>